<evidence type="ECO:0000313" key="1">
    <source>
        <dbReference type="EMBL" id="VFJ12889.1"/>
    </source>
</evidence>
<dbReference type="EMBL" id="LR216287">
    <property type="protein sequence ID" value="VFJ12889.1"/>
    <property type="molecule type" value="Genomic_DNA"/>
</dbReference>
<evidence type="ECO:0000313" key="2">
    <source>
        <dbReference type="Proteomes" id="UP000294299"/>
    </source>
</evidence>
<accession>A0A484I573</accession>
<protein>
    <submittedName>
        <fullName evidence="1">Uncharacterized protein</fullName>
    </submittedName>
</protein>
<proteinExistence type="predicted"/>
<keyword evidence="2" id="KW-1185">Reference proteome</keyword>
<dbReference type="GeneID" id="39420082"/>
<dbReference type="AlphaFoldDB" id="A0A484I573"/>
<dbReference type="Proteomes" id="UP000294299">
    <property type="component" value="Chromosome NFRAN"/>
</dbReference>
<reference evidence="1 2" key="1">
    <citation type="submission" date="2019-02" db="EMBL/GenBank/DDBJ databases">
        <authorList>
            <person name="Lehtovirta-Morley E L."/>
        </authorList>
    </citation>
    <scope>NUCLEOTIDE SEQUENCE [LARGE SCALE GENOMIC DNA]</scope>
    <source>
        <strain evidence="1">NFRAN1</strain>
    </source>
</reference>
<dbReference type="RefSeq" id="WP_134482905.1">
    <property type="nucleotide sequence ID" value="NZ_LR216287.1"/>
</dbReference>
<sequence>MDDSATIDFKVIKEYWDSYLLGDGTKLKSRVVLTGVKKSKTNPSSEYEFDFQSIQSFVFSDKAKGPSHSKVYSKEELESVSSKELPYSISSEKWNEYLLDDGTKLRLKNSVAGVTKSDLFLQNGDPIYNVKIRVLSKVKRPKK</sequence>
<gene>
    <name evidence="1" type="ORF">NFRAN_0567</name>
</gene>
<organism evidence="1 2">
    <name type="scientific">Candidatus Nitrosocosmicus franklandianus</name>
    <dbReference type="NCBI Taxonomy" id="1798806"/>
    <lineage>
        <taxon>Archaea</taxon>
        <taxon>Nitrososphaerota</taxon>
        <taxon>Nitrososphaeria</taxon>
        <taxon>Nitrososphaerales</taxon>
        <taxon>Nitrososphaeraceae</taxon>
        <taxon>Candidatus Nitrosocosmicus</taxon>
    </lineage>
</organism>
<name>A0A484I573_9ARCH</name>
<dbReference type="KEGG" id="nfn:NFRAN_0567"/>
<dbReference type="OrthoDB" id="9850at2157"/>